<accession>A0ABS0H8E1</accession>
<feature type="domain" description="DUF4352" evidence="4">
    <location>
        <begin position="67"/>
        <end position="179"/>
    </location>
</feature>
<evidence type="ECO:0000313" key="6">
    <source>
        <dbReference type="Proteomes" id="UP000638560"/>
    </source>
</evidence>
<dbReference type="InterPro" id="IPR029051">
    <property type="entry name" value="DUF4352"/>
</dbReference>
<comment type="caution">
    <text evidence="5">The sequence shown here is derived from an EMBL/GenBank/DDBJ whole genome shotgun (WGS) entry which is preliminary data.</text>
</comment>
<keyword evidence="6" id="KW-1185">Reference proteome</keyword>
<proteinExistence type="predicted"/>
<dbReference type="InterPro" id="IPR029050">
    <property type="entry name" value="Immunoprotect_excell_Ig-like"/>
</dbReference>
<evidence type="ECO:0000256" key="3">
    <source>
        <dbReference type="SAM" id="SignalP"/>
    </source>
</evidence>
<keyword evidence="1 3" id="KW-0732">Signal</keyword>
<dbReference type="Proteomes" id="UP000638560">
    <property type="component" value="Unassembled WGS sequence"/>
</dbReference>
<reference evidence="5 6" key="1">
    <citation type="submission" date="2020-11" db="EMBL/GenBank/DDBJ databases">
        <title>A novel isolate from a Black sea contaminated sediment with potential to produce alkanes: Plantactinospora alkalitolerans sp. nov.</title>
        <authorList>
            <person name="Carro L."/>
            <person name="Veyisoglu A."/>
            <person name="Guven K."/>
            <person name="Schumann P."/>
            <person name="Klenk H.-P."/>
            <person name="Sahin N."/>
        </authorList>
    </citation>
    <scope>NUCLEOTIDE SEQUENCE [LARGE SCALE GENOMIC DNA]</scope>
    <source>
        <strain evidence="5 6">S1510</strain>
    </source>
</reference>
<evidence type="ECO:0000256" key="1">
    <source>
        <dbReference type="ARBA" id="ARBA00022729"/>
    </source>
</evidence>
<evidence type="ECO:0000313" key="5">
    <source>
        <dbReference type="EMBL" id="MBF9134735.1"/>
    </source>
</evidence>
<sequence>MKFYSLPAVAIATILLAGCGNSGDAPAPQGPAPQSSSAPPAAPTARTPAAADSSPVPPEKQGPARLKIGQTYTGADAEVTIHSAKFGGRADSEPDKGKVWVPADVRICNTTKGEDLPTPSWSSWQLKTTDDYELQPADITPKPRQPALPYSATLLPKDCVRGWLTFELDKKSKIKEIRLIEDQLFGPGPAIAIWN</sequence>
<dbReference type="PROSITE" id="PS51257">
    <property type="entry name" value="PROKAR_LIPOPROTEIN"/>
    <property type="match status" value="1"/>
</dbReference>
<name>A0ABS0H8E1_9ACTN</name>
<feature type="signal peptide" evidence="3">
    <location>
        <begin position="1"/>
        <end position="27"/>
    </location>
</feature>
<feature type="compositionally biased region" description="Low complexity" evidence="2">
    <location>
        <begin position="22"/>
        <end position="54"/>
    </location>
</feature>
<dbReference type="RefSeq" id="WP_196206206.1">
    <property type="nucleotide sequence ID" value="NZ_JADPUN010000377.1"/>
</dbReference>
<dbReference type="Pfam" id="PF11611">
    <property type="entry name" value="DUF4352"/>
    <property type="match status" value="1"/>
</dbReference>
<protein>
    <submittedName>
        <fullName evidence="5">DUF4352 domain-containing protein</fullName>
    </submittedName>
</protein>
<organism evidence="5 6">
    <name type="scientific">Plantactinospora alkalitolerans</name>
    <dbReference type="NCBI Taxonomy" id="2789879"/>
    <lineage>
        <taxon>Bacteria</taxon>
        <taxon>Bacillati</taxon>
        <taxon>Actinomycetota</taxon>
        <taxon>Actinomycetes</taxon>
        <taxon>Micromonosporales</taxon>
        <taxon>Micromonosporaceae</taxon>
        <taxon>Plantactinospora</taxon>
    </lineage>
</organism>
<feature type="chain" id="PRO_5045797131" evidence="3">
    <location>
        <begin position="28"/>
        <end position="195"/>
    </location>
</feature>
<evidence type="ECO:0000256" key="2">
    <source>
        <dbReference type="SAM" id="MobiDB-lite"/>
    </source>
</evidence>
<dbReference type="Gene3D" id="2.60.40.1240">
    <property type="match status" value="1"/>
</dbReference>
<gene>
    <name evidence="5" type="ORF">I0C86_38265</name>
</gene>
<feature type="region of interest" description="Disordered" evidence="2">
    <location>
        <begin position="22"/>
        <end position="68"/>
    </location>
</feature>
<evidence type="ECO:0000259" key="4">
    <source>
        <dbReference type="Pfam" id="PF11611"/>
    </source>
</evidence>
<dbReference type="EMBL" id="JADPUN010000377">
    <property type="protein sequence ID" value="MBF9134735.1"/>
    <property type="molecule type" value="Genomic_DNA"/>
</dbReference>